<feature type="transmembrane region" description="Helical" evidence="7">
    <location>
        <begin position="191"/>
        <end position="216"/>
    </location>
</feature>
<proteinExistence type="predicted"/>
<evidence type="ECO:0000256" key="5">
    <source>
        <dbReference type="ARBA" id="ARBA00023136"/>
    </source>
</evidence>
<feature type="transmembrane region" description="Helical" evidence="7">
    <location>
        <begin position="86"/>
        <end position="108"/>
    </location>
</feature>
<feature type="transmembrane region" description="Helical" evidence="7">
    <location>
        <begin position="120"/>
        <end position="140"/>
    </location>
</feature>
<sequence length="305" mass="34905">MTLRDVLNNYSFVELWRPDILAALLVVGMLYLLLTDRLREQLPFPTSPVSRGKKAAFLSALLILYLVHGTPVHVLGYYYLFSAHMLQMAVSYMVAAPLLIIGIPQWGWNALLSVRTVKSVFAFMTHPLVAVINFNAFLSFYHVPIVFDTVMQYHWLHTVYHSFLFVAACFMWWPIISPLSGERQLTFLRKFGYIITGSVLITPVCALVIFAQNILYTTYIDAPQIFATLPLLDDQQMGGVIMKLVQEGAFATALIIIYFQWAQKERSRREIDPIEEKDLTYITSHSQSNHRSHVVIKQPSTQRSN</sequence>
<evidence type="ECO:0000313" key="9">
    <source>
        <dbReference type="EMBL" id="QZT32945.1"/>
    </source>
</evidence>
<evidence type="ECO:0000313" key="10">
    <source>
        <dbReference type="Proteomes" id="UP000010716"/>
    </source>
</evidence>
<feature type="transmembrane region" description="Helical" evidence="7">
    <location>
        <begin position="55"/>
        <end position="80"/>
    </location>
</feature>
<evidence type="ECO:0000256" key="4">
    <source>
        <dbReference type="ARBA" id="ARBA00022989"/>
    </source>
</evidence>
<evidence type="ECO:0000313" key="8">
    <source>
        <dbReference type="EMBL" id="EGL81900.1"/>
    </source>
</evidence>
<dbReference type="Proteomes" id="UP000010716">
    <property type="component" value="Unassembled WGS sequence"/>
</dbReference>
<evidence type="ECO:0000256" key="6">
    <source>
        <dbReference type="SAM" id="MobiDB-lite"/>
    </source>
</evidence>
<evidence type="ECO:0000256" key="1">
    <source>
        <dbReference type="ARBA" id="ARBA00004651"/>
    </source>
</evidence>
<dbReference type="InterPro" id="IPR019108">
    <property type="entry name" value="Caa3_assmbl_CtaG-rel"/>
</dbReference>
<dbReference type="Pfam" id="PF09678">
    <property type="entry name" value="Caa3_CtaG"/>
    <property type="match status" value="1"/>
</dbReference>
<feature type="transmembrane region" description="Helical" evidence="7">
    <location>
        <begin position="15"/>
        <end position="34"/>
    </location>
</feature>
<keyword evidence="3 7" id="KW-0812">Transmembrane</keyword>
<dbReference type="OrthoDB" id="128422at2"/>
<evidence type="ECO:0000256" key="3">
    <source>
        <dbReference type="ARBA" id="ARBA00022692"/>
    </source>
</evidence>
<keyword evidence="5 7" id="KW-0472">Membrane</keyword>
<keyword evidence="2" id="KW-1003">Cell membrane</keyword>
<gene>
    <name evidence="8" type="ORF">CathTA2_2556</name>
    <name evidence="9" type="ORF">HUR95_11440</name>
</gene>
<protein>
    <submittedName>
        <fullName evidence="9">Cytochrome c oxidase assembly protein</fullName>
    </submittedName>
    <submittedName>
        <fullName evidence="8">Cytochrome c oxidase caa3-type, assembly factor CtaG-related protein</fullName>
    </submittedName>
</protein>
<evidence type="ECO:0000313" key="11">
    <source>
        <dbReference type="Proteomes" id="UP000825179"/>
    </source>
</evidence>
<feature type="region of interest" description="Disordered" evidence="6">
    <location>
        <begin position="283"/>
        <end position="305"/>
    </location>
</feature>
<accession>F5L9Q1</accession>
<evidence type="ECO:0000256" key="2">
    <source>
        <dbReference type="ARBA" id="ARBA00022475"/>
    </source>
</evidence>
<reference evidence="9 11" key="2">
    <citation type="journal article" date="2020" name="Extremophiles">
        <title>Genomic analysis of Caldalkalibacillus thermarum TA2.A1 reveals aerobic alkaliphilic metabolism and evolutionary hallmarks linking alkaliphilic bacteria and plant life.</title>
        <authorList>
            <person name="de Jong S.I."/>
            <person name="van den Broek M.A."/>
            <person name="Merkel A.Y."/>
            <person name="de la Torre Cortes P."/>
            <person name="Kalamorz F."/>
            <person name="Cook G.M."/>
            <person name="van Loosdrecht M.C.M."/>
            <person name="McMillan D.G.G."/>
        </authorList>
    </citation>
    <scope>NUCLEOTIDE SEQUENCE [LARGE SCALE GENOMIC DNA]</scope>
    <source>
        <strain evidence="9 11">TA2.A1</strain>
    </source>
</reference>
<dbReference type="RefSeq" id="WP_007505950.1">
    <property type="nucleotide sequence ID" value="NZ_AFCE01000159.1"/>
</dbReference>
<feature type="transmembrane region" description="Helical" evidence="7">
    <location>
        <begin position="236"/>
        <end position="259"/>
    </location>
</feature>
<dbReference type="EMBL" id="AFCE01000159">
    <property type="protein sequence ID" value="EGL81900.1"/>
    <property type="molecule type" value="Genomic_DNA"/>
</dbReference>
<organism evidence="8 10">
    <name type="scientific">Caldalkalibacillus thermarum (strain TA2.A1)</name>
    <dbReference type="NCBI Taxonomy" id="986075"/>
    <lineage>
        <taxon>Bacteria</taxon>
        <taxon>Bacillati</taxon>
        <taxon>Bacillota</taxon>
        <taxon>Bacilli</taxon>
        <taxon>Bacillales</taxon>
        <taxon>Bacillaceae</taxon>
        <taxon>Caldalkalibacillus</taxon>
    </lineage>
</organism>
<keyword evidence="4 7" id="KW-1133">Transmembrane helix</keyword>
<keyword evidence="11" id="KW-1185">Reference proteome</keyword>
<reference evidence="9" key="3">
    <citation type="submission" date="2021-08" db="EMBL/GenBank/DDBJ databases">
        <authorList>
            <person name="de Jong S."/>
            <person name="van den Broek M."/>
            <person name="Merkel A."/>
            <person name="de la Torre Cortes P."/>
            <person name="Kalamorz F."/>
            <person name="Cook G."/>
            <person name="van Loosdrecht M."/>
            <person name="McMillan D."/>
        </authorList>
    </citation>
    <scope>NUCLEOTIDE SEQUENCE</scope>
    <source>
        <strain evidence="9">TA2.A1</strain>
    </source>
</reference>
<dbReference type="AlphaFoldDB" id="F5L9Q1"/>
<reference evidence="8 10" key="1">
    <citation type="journal article" date="2011" name="J. Bacteriol.">
        <title>Draft genome sequence of the thermoalkaliphilic Caldalkalibacillus thermarum strain TA2.A1.</title>
        <authorList>
            <person name="Kalamorz F."/>
            <person name="Keis S."/>
            <person name="McMillan D.G."/>
            <person name="Olsson K."/>
            <person name="Stanton J.A."/>
            <person name="Stockwell P."/>
            <person name="Black M.A."/>
            <person name="Klingeman D.M."/>
            <person name="Land M.L."/>
            <person name="Han C.S."/>
            <person name="Martin S.L."/>
            <person name="Becher S.A."/>
            <person name="Peddie C.J."/>
            <person name="Morgan H.W."/>
            <person name="Matthies D."/>
            <person name="Preiss L."/>
            <person name="Meier T."/>
            <person name="Brown S.D."/>
            <person name="Cook G.M."/>
        </authorList>
    </citation>
    <scope>NUCLEOTIDE SEQUENCE [LARGE SCALE GENOMIC DNA]</scope>
    <source>
        <strain evidence="8 10">TA2.A1</strain>
    </source>
</reference>
<dbReference type="Proteomes" id="UP000825179">
    <property type="component" value="Chromosome"/>
</dbReference>
<dbReference type="eggNOG" id="COG3336">
    <property type="taxonomic scope" value="Bacteria"/>
</dbReference>
<comment type="subcellular location">
    <subcellularLocation>
        <location evidence="1">Cell membrane</location>
        <topology evidence="1">Multi-pass membrane protein</topology>
    </subcellularLocation>
</comment>
<dbReference type="GO" id="GO:0005886">
    <property type="term" value="C:plasma membrane"/>
    <property type="evidence" value="ECO:0007669"/>
    <property type="project" value="UniProtKB-SubCell"/>
</dbReference>
<feature type="transmembrane region" description="Helical" evidence="7">
    <location>
        <begin position="160"/>
        <end position="179"/>
    </location>
</feature>
<name>F5L9Q1_CALTT</name>
<dbReference type="EMBL" id="CP082237">
    <property type="protein sequence ID" value="QZT32945.1"/>
    <property type="molecule type" value="Genomic_DNA"/>
</dbReference>
<dbReference type="KEGG" id="cthu:HUR95_11440"/>
<evidence type="ECO:0000256" key="7">
    <source>
        <dbReference type="SAM" id="Phobius"/>
    </source>
</evidence>